<protein>
    <submittedName>
        <fullName evidence="1">Uncharacterized protein</fullName>
    </submittedName>
</protein>
<evidence type="ECO:0000313" key="1">
    <source>
        <dbReference type="EMBL" id="PZR04516.1"/>
    </source>
</evidence>
<dbReference type="Proteomes" id="UP000249061">
    <property type="component" value="Unassembled WGS sequence"/>
</dbReference>
<evidence type="ECO:0000313" key="2">
    <source>
        <dbReference type="Proteomes" id="UP000249061"/>
    </source>
</evidence>
<proteinExistence type="predicted"/>
<accession>A0A2W5SY56</accession>
<sequence>MGLQPDDRDISPFEHTEDIAGAAALRGPATGNAKVPSDRLVGAIITFRAVPGLTAEWLQRVVDCHLARNASRGHLVPEMPDCPLVPNGATATVTSTGNGFAVSIRANDASAAEEILRRAERLASQTQQRRTE</sequence>
<reference evidence="1 2" key="1">
    <citation type="submission" date="2017-08" db="EMBL/GenBank/DDBJ databases">
        <title>Infants hospitalized years apart are colonized by the same room-sourced microbial strains.</title>
        <authorList>
            <person name="Brooks B."/>
            <person name="Olm M.R."/>
            <person name="Firek B.A."/>
            <person name="Baker R."/>
            <person name="Thomas B.C."/>
            <person name="Morowitz M.J."/>
            <person name="Banfield J.F."/>
        </authorList>
    </citation>
    <scope>NUCLEOTIDE SEQUENCE [LARGE SCALE GENOMIC DNA]</scope>
    <source>
        <strain evidence="1">S2_003_000_R2_14</strain>
    </source>
</reference>
<name>A0A2W5SY56_9BACT</name>
<dbReference type="EMBL" id="QFQP01000057">
    <property type="protein sequence ID" value="PZR04516.1"/>
    <property type="molecule type" value="Genomic_DNA"/>
</dbReference>
<comment type="caution">
    <text evidence="1">The sequence shown here is derived from an EMBL/GenBank/DDBJ whole genome shotgun (WGS) entry which is preliminary data.</text>
</comment>
<dbReference type="AlphaFoldDB" id="A0A2W5SY56"/>
<gene>
    <name evidence="1" type="ORF">DI536_34095</name>
</gene>
<organism evidence="1 2">
    <name type="scientific">Archangium gephyra</name>
    <dbReference type="NCBI Taxonomy" id="48"/>
    <lineage>
        <taxon>Bacteria</taxon>
        <taxon>Pseudomonadati</taxon>
        <taxon>Myxococcota</taxon>
        <taxon>Myxococcia</taxon>
        <taxon>Myxococcales</taxon>
        <taxon>Cystobacterineae</taxon>
        <taxon>Archangiaceae</taxon>
        <taxon>Archangium</taxon>
    </lineage>
</organism>